<reference evidence="12 13" key="1">
    <citation type="journal article" date="2015" name="Elife">
        <title>Unprecedented genomic diversity of RNA viruses in arthropods reveals the ancestry of negative-sense RNA viruses.</title>
        <authorList>
            <person name="Li C.X."/>
            <person name="Shi M."/>
            <person name="Tian J.H."/>
            <person name="Lin X.D."/>
            <person name="Kang Y.J."/>
            <person name="Chen L.J."/>
            <person name="Qin X.C."/>
            <person name="Xu J."/>
            <person name="Holmes E.C."/>
            <person name="Zhang Y.Z."/>
        </authorList>
    </citation>
    <scope>NUCLEOTIDE SEQUENCE [LARGE SCALE GENOMIC DNA]</scope>
    <source>
        <strain evidence="12 13">SYY1-3</strain>
    </source>
</reference>
<dbReference type="EMBL" id="KM817646">
    <property type="protein sequence ID" value="AJG39160.1"/>
    <property type="molecule type" value="Viral_cRNA"/>
</dbReference>
<evidence type="ECO:0000256" key="8">
    <source>
        <dbReference type="ARBA" id="ARBA00023180"/>
    </source>
</evidence>
<evidence type="ECO:0000256" key="4">
    <source>
        <dbReference type="ARBA" id="ARBA00022844"/>
    </source>
</evidence>
<dbReference type="InterPro" id="IPR001903">
    <property type="entry name" value="Rhabdo_glycop_FD"/>
</dbReference>
<evidence type="ECO:0000256" key="7">
    <source>
        <dbReference type="ARBA" id="ARBA00023136"/>
    </source>
</evidence>
<comment type="subcellular location">
    <subcellularLocation>
        <location evidence="1">Virion membrane</location>
        <topology evidence="1">Single-pass type I membrane protein</topology>
    </subcellularLocation>
</comment>
<dbReference type="Gene3D" id="2.30.29.130">
    <property type="match status" value="1"/>
</dbReference>
<keyword evidence="7 9" id="KW-0472">Membrane</keyword>
<dbReference type="RefSeq" id="YP_009304655.1">
    <property type="nucleotide sequence ID" value="NC_031278.1"/>
</dbReference>
<gene>
    <name evidence="12" type="primary">G</name>
</gene>
<evidence type="ECO:0000256" key="6">
    <source>
        <dbReference type="ARBA" id="ARBA00022989"/>
    </source>
</evidence>
<dbReference type="Gene3D" id="6.10.140.740">
    <property type="match status" value="1"/>
</dbReference>
<evidence type="ECO:0000256" key="5">
    <source>
        <dbReference type="ARBA" id="ARBA00022879"/>
    </source>
</evidence>
<evidence type="ECO:0000313" key="12">
    <source>
        <dbReference type="EMBL" id="AJG39160.1"/>
    </source>
</evidence>
<keyword evidence="6 9" id="KW-1133">Transmembrane helix</keyword>
<dbReference type="Pfam" id="PF00974">
    <property type="entry name" value="Rhabdo_glycop_FD"/>
    <property type="match status" value="1"/>
</dbReference>
<keyword evidence="4" id="KW-0946">Virion</keyword>
<evidence type="ECO:0000256" key="2">
    <source>
        <dbReference type="ARBA" id="ARBA00022692"/>
    </source>
</evidence>
<proteinExistence type="predicted"/>
<keyword evidence="5" id="KW-0261">Viral envelope protein</keyword>
<dbReference type="GeneID" id="29126932"/>
<feature type="domain" description="Spike glycoprotein fusion" evidence="10">
    <location>
        <begin position="83"/>
        <end position="181"/>
    </location>
</feature>
<dbReference type="OrthoDB" id="21147at10239"/>
<keyword evidence="2 9" id="KW-0812">Transmembrane</keyword>
<sequence length="547" mass="62490">MKKINTREVKITKMYAKLLIANALLIVTILCDILYPTDFSHNLLPVVPEKVLCPVGHLHRYPEAVNQFKVSYSRLAGFSEKKVKGKLCHKFILTTTCDEDILWSKSITYTMQNAKIDPSECYSAVKKAGDVLDTVVEHPPPACSWAQTISMSSEFVQVKDHPVSYDPYSGNLVDAIFPEGKTFDTEHHTIYDSGYWVIGESLDPEKYTQFEHGFGVIYFPDDWNPRELLIENARFWSERFRERDFVGACRLKFRGEEGVRFRNGEWFSFSFVEERHKSYFVWWSNLSICRSAESRVKIADTYENEHHTVESLAALMFYDRCQSSLSKLRNNMALTPLDVSYLAQTYPGVGPAYIITNTGLKMFLSHYELIKKYSTYDGQSIGKTSAEKNVIFGNWTVRSNITHGPNGLILKGNQLIFPAFSEMRSQIETELTQEITLEEVHITEIVNGTHKIMTSFDTIHRNPDQIDVLHVVQTGVSSISRWIGSIGAKIVTYTIVIVVLSLTAYLAGLLAKRYCRIRSQTNSQVLIPLSTIRPQIRTNSDTPMWFN</sequence>
<dbReference type="KEGG" id="vg:29126932"/>
<evidence type="ECO:0000256" key="3">
    <source>
        <dbReference type="ARBA" id="ARBA00022729"/>
    </source>
</evidence>
<dbReference type="Pfam" id="PF24833">
    <property type="entry name" value="Rhabdo_glycop_CD"/>
    <property type="match status" value="1"/>
</dbReference>
<keyword evidence="13" id="KW-1185">Reference proteome</keyword>
<organism evidence="12 13">
    <name type="scientific">Wuhan Fly Virus 2</name>
    <dbReference type="NCBI Taxonomy" id="1608102"/>
    <lineage>
        <taxon>Viruses</taxon>
        <taxon>Riboviria</taxon>
        <taxon>Orthornavirae</taxon>
        <taxon>Negarnaviricota</taxon>
        <taxon>Haploviricotina</taxon>
        <taxon>Monjiviricetes</taxon>
        <taxon>Mononegavirales</taxon>
        <taxon>Rhabdoviridae</taxon>
        <taxon>Alpharhabdovirinae</taxon>
        <taxon>Sigmavirus</taxon>
        <taxon>Sigmavirus domestica</taxon>
    </lineage>
</organism>
<keyword evidence="8" id="KW-0325">Glycoprotein</keyword>
<dbReference type="SUPFAM" id="SSF161008">
    <property type="entry name" value="Viral glycoprotein ectodomain-like"/>
    <property type="match status" value="1"/>
</dbReference>
<evidence type="ECO:0000313" key="13">
    <source>
        <dbReference type="Proteomes" id="UP000202884"/>
    </source>
</evidence>
<keyword evidence="3" id="KW-0732">Signal</keyword>
<feature type="domain" description="Spike glycoprotein G central" evidence="11">
    <location>
        <begin position="292"/>
        <end position="407"/>
    </location>
</feature>
<feature type="transmembrane region" description="Helical" evidence="9">
    <location>
        <begin position="490"/>
        <end position="511"/>
    </location>
</feature>
<dbReference type="InterPro" id="IPR055447">
    <property type="entry name" value="Rhabdo_glycop_CD"/>
</dbReference>
<dbReference type="GO" id="GO:0019031">
    <property type="term" value="C:viral envelope"/>
    <property type="evidence" value="ECO:0007669"/>
    <property type="project" value="UniProtKB-KW"/>
</dbReference>
<evidence type="ECO:0000256" key="9">
    <source>
        <dbReference type="SAM" id="Phobius"/>
    </source>
</evidence>
<dbReference type="Proteomes" id="UP000202884">
    <property type="component" value="Segment"/>
</dbReference>
<name>A0A0B5KK73_9RHAB</name>
<protein>
    <submittedName>
        <fullName evidence="12">Glycoprotein</fullName>
    </submittedName>
</protein>
<accession>A0A0B5KK73</accession>
<evidence type="ECO:0000256" key="1">
    <source>
        <dbReference type="ARBA" id="ARBA00004563"/>
    </source>
</evidence>
<evidence type="ECO:0000259" key="11">
    <source>
        <dbReference type="Pfam" id="PF24833"/>
    </source>
</evidence>
<evidence type="ECO:0000259" key="10">
    <source>
        <dbReference type="Pfam" id="PF00974"/>
    </source>
</evidence>
<dbReference type="GO" id="GO:0055036">
    <property type="term" value="C:virion membrane"/>
    <property type="evidence" value="ECO:0007669"/>
    <property type="project" value="UniProtKB-SubCell"/>
</dbReference>